<evidence type="ECO:0000313" key="3">
    <source>
        <dbReference type="Proteomes" id="UP000838756"/>
    </source>
</evidence>
<keyword evidence="3" id="KW-1185">Reference proteome</keyword>
<protein>
    <submittedName>
        <fullName evidence="2">Jg24538 protein</fullName>
    </submittedName>
</protein>
<evidence type="ECO:0000256" key="1">
    <source>
        <dbReference type="SAM" id="MobiDB-lite"/>
    </source>
</evidence>
<dbReference type="EMBL" id="CAKXAJ010013740">
    <property type="protein sequence ID" value="CAH2216027.1"/>
    <property type="molecule type" value="Genomic_DNA"/>
</dbReference>
<organism evidence="2 3">
    <name type="scientific">Pararge aegeria aegeria</name>
    <dbReference type="NCBI Taxonomy" id="348720"/>
    <lineage>
        <taxon>Eukaryota</taxon>
        <taxon>Metazoa</taxon>
        <taxon>Ecdysozoa</taxon>
        <taxon>Arthropoda</taxon>
        <taxon>Hexapoda</taxon>
        <taxon>Insecta</taxon>
        <taxon>Pterygota</taxon>
        <taxon>Neoptera</taxon>
        <taxon>Endopterygota</taxon>
        <taxon>Lepidoptera</taxon>
        <taxon>Glossata</taxon>
        <taxon>Ditrysia</taxon>
        <taxon>Papilionoidea</taxon>
        <taxon>Nymphalidae</taxon>
        <taxon>Satyrinae</taxon>
        <taxon>Satyrini</taxon>
        <taxon>Parargina</taxon>
        <taxon>Pararge</taxon>
    </lineage>
</organism>
<proteinExistence type="predicted"/>
<evidence type="ECO:0000313" key="2">
    <source>
        <dbReference type="EMBL" id="CAH2216027.1"/>
    </source>
</evidence>
<comment type="caution">
    <text evidence="2">The sequence shown here is derived from an EMBL/GenBank/DDBJ whole genome shotgun (WGS) entry which is preliminary data.</text>
</comment>
<sequence length="98" mass="10597">MVRHTNTGARGAATGSAAGHVLGSLFHISELHKRCDSVHGRPLSSNEVGPALTKATRPAWSGRDHEMLSTSSTHKSPRRDPLIPPCMIKEDFPEFLSV</sequence>
<dbReference type="AlphaFoldDB" id="A0A8S4QPQ4"/>
<accession>A0A8S4QPQ4</accession>
<name>A0A8S4QPQ4_9NEOP</name>
<feature type="region of interest" description="Disordered" evidence="1">
    <location>
        <begin position="37"/>
        <end position="84"/>
    </location>
</feature>
<reference evidence="2" key="1">
    <citation type="submission" date="2022-03" db="EMBL/GenBank/DDBJ databases">
        <authorList>
            <person name="Lindestad O."/>
        </authorList>
    </citation>
    <scope>NUCLEOTIDE SEQUENCE</scope>
</reference>
<gene>
    <name evidence="2" type="primary">jg24538</name>
    <name evidence="2" type="ORF">PAEG_LOCUS4105</name>
</gene>
<dbReference type="Proteomes" id="UP000838756">
    <property type="component" value="Unassembled WGS sequence"/>
</dbReference>